<evidence type="ECO:0000313" key="8">
    <source>
        <dbReference type="Proteomes" id="UP000728032"/>
    </source>
</evidence>
<evidence type="ECO:0000256" key="6">
    <source>
        <dbReference type="ARBA" id="ARBA00023033"/>
    </source>
</evidence>
<keyword evidence="4" id="KW-0560">Oxidoreductase</keyword>
<gene>
    <name evidence="7" type="ORF">ONB1V03_LOCUS20023</name>
</gene>
<evidence type="ECO:0000256" key="5">
    <source>
        <dbReference type="ARBA" id="ARBA00023004"/>
    </source>
</evidence>
<keyword evidence="3" id="KW-0479">Metal-binding</keyword>
<keyword evidence="2" id="KW-0349">Heme</keyword>
<proteinExistence type="inferred from homology"/>
<dbReference type="GO" id="GO:0008395">
    <property type="term" value="F:steroid hydroxylase activity"/>
    <property type="evidence" value="ECO:0007669"/>
    <property type="project" value="TreeGrafter"/>
</dbReference>
<dbReference type="EMBL" id="OC947481">
    <property type="protein sequence ID" value="CAD7663465.1"/>
    <property type="molecule type" value="Genomic_DNA"/>
</dbReference>
<dbReference type="AlphaFoldDB" id="A0A7R9MQK4"/>
<organism evidence="7">
    <name type="scientific">Oppiella nova</name>
    <dbReference type="NCBI Taxonomy" id="334625"/>
    <lineage>
        <taxon>Eukaryota</taxon>
        <taxon>Metazoa</taxon>
        <taxon>Ecdysozoa</taxon>
        <taxon>Arthropoda</taxon>
        <taxon>Chelicerata</taxon>
        <taxon>Arachnida</taxon>
        <taxon>Acari</taxon>
        <taxon>Acariformes</taxon>
        <taxon>Sarcoptiformes</taxon>
        <taxon>Oribatida</taxon>
        <taxon>Brachypylina</taxon>
        <taxon>Oppioidea</taxon>
        <taxon>Oppiidae</taxon>
        <taxon>Oppiella</taxon>
    </lineage>
</organism>
<dbReference type="InterPro" id="IPR036396">
    <property type="entry name" value="Cyt_P450_sf"/>
</dbReference>
<accession>A0A7R9MQK4</accession>
<dbReference type="GO" id="GO:0020037">
    <property type="term" value="F:heme binding"/>
    <property type="evidence" value="ECO:0007669"/>
    <property type="project" value="InterPro"/>
</dbReference>
<dbReference type="Gene3D" id="1.10.630.10">
    <property type="entry name" value="Cytochrome P450"/>
    <property type="match status" value="1"/>
</dbReference>
<comment type="similarity">
    <text evidence="1">Belongs to the cytochrome P450 family.</text>
</comment>
<dbReference type="Proteomes" id="UP000728032">
    <property type="component" value="Unassembled WGS sequence"/>
</dbReference>
<keyword evidence="8" id="KW-1185">Reference proteome</keyword>
<reference evidence="7" key="1">
    <citation type="submission" date="2020-11" db="EMBL/GenBank/DDBJ databases">
        <authorList>
            <person name="Tran Van P."/>
        </authorList>
    </citation>
    <scope>NUCLEOTIDE SEQUENCE</scope>
</reference>
<dbReference type="GO" id="GO:0005506">
    <property type="term" value="F:iron ion binding"/>
    <property type="evidence" value="ECO:0007669"/>
    <property type="project" value="InterPro"/>
</dbReference>
<dbReference type="EMBL" id="CAJPVJ010032656">
    <property type="protein sequence ID" value="CAG2180602.1"/>
    <property type="molecule type" value="Genomic_DNA"/>
</dbReference>
<protein>
    <recommendedName>
        <fullName evidence="9">Cytochrome P450</fullName>
    </recommendedName>
</protein>
<sequence>MTIMLGSVLAPICQTYEWCLIRLIVATIAYYYFSWRNAFNYWRDRHICGPNPIPIFGNLLTLTLNPRPLVELEWYKKYGKIYGTYILGQPRLTVAVPELIKQILVKDFHTFRNRSTKEGASSLATTDDNWRRVRVIVSPTFTSGKMRRIVDKDVSNGMNEVELKRLMGAYTMDVIASCAFATKTNTYADPNNPFTTSAFTLRHIPVWKGVLEMLLPSAI</sequence>
<dbReference type="OrthoDB" id="6435524at2759"/>
<dbReference type="GO" id="GO:0016705">
    <property type="term" value="F:oxidoreductase activity, acting on paired donors, with incorporation or reduction of molecular oxygen"/>
    <property type="evidence" value="ECO:0007669"/>
    <property type="project" value="InterPro"/>
</dbReference>
<keyword evidence="5" id="KW-0408">Iron</keyword>
<dbReference type="PANTHER" id="PTHR24302:SF15">
    <property type="entry name" value="FATTY-ACID PEROXYGENASE"/>
    <property type="match status" value="1"/>
</dbReference>
<dbReference type="SUPFAM" id="SSF48264">
    <property type="entry name" value="Cytochrome P450"/>
    <property type="match status" value="1"/>
</dbReference>
<evidence type="ECO:0000256" key="2">
    <source>
        <dbReference type="ARBA" id="ARBA00022617"/>
    </source>
</evidence>
<name>A0A7R9MQK4_9ACAR</name>
<dbReference type="InterPro" id="IPR050705">
    <property type="entry name" value="Cytochrome_P450_3A"/>
</dbReference>
<dbReference type="InterPro" id="IPR001128">
    <property type="entry name" value="Cyt_P450"/>
</dbReference>
<evidence type="ECO:0000313" key="7">
    <source>
        <dbReference type="EMBL" id="CAD7663465.1"/>
    </source>
</evidence>
<evidence type="ECO:0008006" key="9">
    <source>
        <dbReference type="Google" id="ProtNLM"/>
    </source>
</evidence>
<evidence type="ECO:0000256" key="3">
    <source>
        <dbReference type="ARBA" id="ARBA00022723"/>
    </source>
</evidence>
<keyword evidence="6" id="KW-0503">Monooxygenase</keyword>
<dbReference type="Pfam" id="PF00067">
    <property type="entry name" value="p450"/>
    <property type="match status" value="1"/>
</dbReference>
<evidence type="ECO:0000256" key="4">
    <source>
        <dbReference type="ARBA" id="ARBA00023002"/>
    </source>
</evidence>
<dbReference type="PANTHER" id="PTHR24302">
    <property type="entry name" value="CYTOCHROME P450 FAMILY 3"/>
    <property type="match status" value="1"/>
</dbReference>
<feature type="non-terminal residue" evidence="7">
    <location>
        <position position="1"/>
    </location>
</feature>
<evidence type="ECO:0000256" key="1">
    <source>
        <dbReference type="ARBA" id="ARBA00010617"/>
    </source>
</evidence>